<sequence>MNEEIDETEFYHQDFTTASEWEIFCARLEEIIHQWKVDDLKTEEVNVTSTQGSWNVKEERLQFADVEFVLCYFRNTSASEQRKCGDEDEETKKYKHPMDTAHDFVMQDESTARVDCPLAVWYGLDQFITLNFGPSTSSITSESQIKLLLSSVQIAISNTNCSNPIFVQIREQWQNCYLGVYEDEQVRTNFEMIHLRKGPQHCQYLTGLLDLFKTKIMSPINLDPINVSVQLTYRLNEFGKFTWKQDLPDLDVDHLDIETSVFLLPFGVAQDPISEIVLKTTWSHLPDHLIVDSENYSDFDPMQAPKWSMCSKMNDQSLCLLSEVLSDALNAITLRSTIYDILGDFVSTSDYSIDNPLDLLTEPKLPTLSTVLKRAARNSLSRSTRSTAPLAEEVLVPILYFLFPDADEETAYPYSFGKEKGNEDNMGSSETPRLIDNECRGFKTCKENSLPYRLAVVFMQALVMLGGPRSAAHLWFEFVQEMRFRWEKSVPIPG</sequence>
<dbReference type="OrthoDB" id="17346at2759"/>
<dbReference type="InterPro" id="IPR045700">
    <property type="entry name" value="Rab3GAP1"/>
</dbReference>
<dbReference type="FunCoup" id="A0A5N4AJ90">
    <property type="interactions" value="1260"/>
</dbReference>
<organism evidence="1 2">
    <name type="scientific">Photinus pyralis</name>
    <name type="common">Common eastern firefly</name>
    <name type="synonym">Lampyris pyralis</name>
    <dbReference type="NCBI Taxonomy" id="7054"/>
    <lineage>
        <taxon>Eukaryota</taxon>
        <taxon>Metazoa</taxon>
        <taxon>Ecdysozoa</taxon>
        <taxon>Arthropoda</taxon>
        <taxon>Hexapoda</taxon>
        <taxon>Insecta</taxon>
        <taxon>Pterygota</taxon>
        <taxon>Neoptera</taxon>
        <taxon>Endopterygota</taxon>
        <taxon>Coleoptera</taxon>
        <taxon>Polyphaga</taxon>
        <taxon>Elateriformia</taxon>
        <taxon>Elateroidea</taxon>
        <taxon>Lampyridae</taxon>
        <taxon>Lampyrinae</taxon>
        <taxon>Photinus</taxon>
    </lineage>
</organism>
<dbReference type="InParanoid" id="A0A5N4AJ90"/>
<name>A0A5N4AJ90_PHOPY</name>
<dbReference type="GO" id="GO:0005096">
    <property type="term" value="F:GTPase activator activity"/>
    <property type="evidence" value="ECO:0007669"/>
    <property type="project" value="InterPro"/>
</dbReference>
<dbReference type="AlphaFoldDB" id="A0A5N4AJ90"/>
<proteinExistence type="predicted"/>
<reference evidence="1 2" key="1">
    <citation type="journal article" date="2018" name="Elife">
        <title>Firefly genomes illuminate parallel origins of bioluminescence in beetles.</title>
        <authorList>
            <person name="Fallon T.R."/>
            <person name="Lower S.E."/>
            <person name="Chang C.H."/>
            <person name="Bessho-Uehara M."/>
            <person name="Martin G.J."/>
            <person name="Bewick A.J."/>
            <person name="Behringer M."/>
            <person name="Debat H.J."/>
            <person name="Wong I."/>
            <person name="Day J.C."/>
            <person name="Suvorov A."/>
            <person name="Silva C.J."/>
            <person name="Stanger-Hall K.F."/>
            <person name="Hall D.W."/>
            <person name="Schmitz R.J."/>
            <person name="Nelson D.R."/>
            <person name="Lewis S.M."/>
            <person name="Shigenobu S."/>
            <person name="Bybee S.M."/>
            <person name="Larracuente A.M."/>
            <person name="Oba Y."/>
            <person name="Weng J.K."/>
        </authorList>
    </citation>
    <scope>NUCLEOTIDE SEQUENCE [LARGE SCALE GENOMIC DNA]</scope>
    <source>
        <strain evidence="1">1611_PpyrPB1</strain>
        <tissue evidence="1">Whole body</tissue>
    </source>
</reference>
<dbReference type="PANTHER" id="PTHR21422:SF9">
    <property type="entry name" value="RAB3 GTPASE-ACTIVATING PROTEIN CATALYTIC SUBUNIT"/>
    <property type="match status" value="1"/>
</dbReference>
<evidence type="ECO:0000313" key="2">
    <source>
        <dbReference type="Proteomes" id="UP000327044"/>
    </source>
</evidence>
<keyword evidence="2" id="KW-1185">Reference proteome</keyword>
<dbReference type="Proteomes" id="UP000327044">
    <property type="component" value="Unassembled WGS sequence"/>
</dbReference>
<evidence type="ECO:0000313" key="1">
    <source>
        <dbReference type="EMBL" id="KAB0797415.1"/>
    </source>
</evidence>
<dbReference type="EMBL" id="VVIM01000006">
    <property type="protein sequence ID" value="KAB0797415.1"/>
    <property type="molecule type" value="Genomic_DNA"/>
</dbReference>
<gene>
    <name evidence="1" type="ORF">PPYR_08409</name>
</gene>
<dbReference type="PANTHER" id="PTHR21422">
    <property type="entry name" value="RAB3 GTPASE-ACTIVATING PROTEIN CATALYTIC SUBUNIT"/>
    <property type="match status" value="1"/>
</dbReference>
<accession>A0A5N4AJ90</accession>
<comment type="caution">
    <text evidence="1">The sequence shown here is derived from an EMBL/GenBank/DDBJ whole genome shotgun (WGS) entry which is preliminary data.</text>
</comment>
<protein>
    <submittedName>
        <fullName evidence="1">Uncharacterized protein</fullName>
    </submittedName>
</protein>